<proteinExistence type="predicted"/>
<dbReference type="InterPro" id="IPR038933">
    <property type="entry name" value="Ovate"/>
</dbReference>
<evidence type="ECO:0000256" key="5">
    <source>
        <dbReference type="ARBA" id="ARBA00023242"/>
    </source>
</evidence>
<evidence type="ECO:0000259" key="7">
    <source>
        <dbReference type="PROSITE" id="PS51754"/>
    </source>
</evidence>
<dbReference type="EMBL" id="AYRZ02000010">
    <property type="protein sequence ID" value="PHT71146.1"/>
    <property type="molecule type" value="Genomic_DNA"/>
</dbReference>
<comment type="function">
    <text evidence="6">Transcriptional repressor that regulates multiple aspects of plant growth and development.</text>
</comment>
<dbReference type="Pfam" id="PF04844">
    <property type="entry name" value="Ovate"/>
    <property type="match status" value="1"/>
</dbReference>
<dbReference type="GO" id="GO:0005634">
    <property type="term" value="C:nucleus"/>
    <property type="evidence" value="ECO:0007669"/>
    <property type="project" value="UniProtKB-SubCell"/>
</dbReference>
<keyword evidence="2 6" id="KW-0678">Repressor</keyword>
<sequence>MKLPSFFKIQETCPFIACGNLKTLSFRVENNHNIFNSQRFYNNVDDEIVENVIEDLKKEKERFFYEGGERTSSILEVSSSKNNGDSNTFEFQPFSESSCVTTRMNLKDPFGNSKKSKGKMVEVNQGIEISSIREVGSTSKSDDSSSKGFEFVPLNDSSILMMDSVNPLENSKKSMKEVVESSSKSDYNSSNGLEYLPFNDSSIIALMNSVNPYEDFKKSMKEMLEANQQTTECEKCLEELLIWYLKSNGKANHRYIIDAFFDLVNDYTSSINTTSCSHSFTNSPFFGSTPSVSATSPFLSLLEADDEIVNEITMTRRFSL</sequence>
<comment type="subcellular location">
    <subcellularLocation>
        <location evidence="1 6">Nucleus</location>
    </subcellularLocation>
</comment>
<dbReference type="GO" id="GO:0045892">
    <property type="term" value="P:negative regulation of DNA-templated transcription"/>
    <property type="evidence" value="ECO:0007669"/>
    <property type="project" value="UniProtKB-UniRule"/>
</dbReference>
<evidence type="ECO:0000256" key="6">
    <source>
        <dbReference type="RuleBase" id="RU367028"/>
    </source>
</evidence>
<name>A0A2G2YN34_CAPAN</name>
<protein>
    <recommendedName>
        <fullName evidence="6">Transcription repressor</fullName>
    </recommendedName>
    <alternativeName>
        <fullName evidence="6">Ovate family protein</fullName>
    </alternativeName>
</protein>
<dbReference type="PROSITE" id="PS51754">
    <property type="entry name" value="OVATE"/>
    <property type="match status" value="1"/>
</dbReference>
<dbReference type="Gramene" id="PHT71146">
    <property type="protein sequence ID" value="PHT71146"/>
    <property type="gene ID" value="T459_26250"/>
</dbReference>
<accession>A0A2G2YN34</accession>
<dbReference type="InterPro" id="IPR006458">
    <property type="entry name" value="Ovate_C"/>
</dbReference>
<organism evidence="8 9">
    <name type="scientific">Capsicum annuum</name>
    <name type="common">Capsicum pepper</name>
    <dbReference type="NCBI Taxonomy" id="4072"/>
    <lineage>
        <taxon>Eukaryota</taxon>
        <taxon>Viridiplantae</taxon>
        <taxon>Streptophyta</taxon>
        <taxon>Embryophyta</taxon>
        <taxon>Tracheophyta</taxon>
        <taxon>Spermatophyta</taxon>
        <taxon>Magnoliopsida</taxon>
        <taxon>eudicotyledons</taxon>
        <taxon>Gunneridae</taxon>
        <taxon>Pentapetalae</taxon>
        <taxon>asterids</taxon>
        <taxon>lamiids</taxon>
        <taxon>Solanales</taxon>
        <taxon>Solanaceae</taxon>
        <taxon>Solanoideae</taxon>
        <taxon>Capsiceae</taxon>
        <taxon>Capsicum</taxon>
    </lineage>
</organism>
<reference evidence="8 9" key="1">
    <citation type="journal article" date="2014" name="Nat. Genet.">
        <title>Genome sequence of the hot pepper provides insights into the evolution of pungency in Capsicum species.</title>
        <authorList>
            <person name="Kim S."/>
            <person name="Park M."/>
            <person name="Yeom S.I."/>
            <person name="Kim Y.M."/>
            <person name="Lee J.M."/>
            <person name="Lee H.A."/>
            <person name="Seo E."/>
            <person name="Choi J."/>
            <person name="Cheong K."/>
            <person name="Kim K.T."/>
            <person name="Jung K."/>
            <person name="Lee G.W."/>
            <person name="Oh S.K."/>
            <person name="Bae C."/>
            <person name="Kim S.B."/>
            <person name="Lee H.Y."/>
            <person name="Kim S.Y."/>
            <person name="Kim M.S."/>
            <person name="Kang B.C."/>
            <person name="Jo Y.D."/>
            <person name="Yang H.B."/>
            <person name="Jeong H.J."/>
            <person name="Kang W.H."/>
            <person name="Kwon J.K."/>
            <person name="Shin C."/>
            <person name="Lim J.Y."/>
            <person name="Park J.H."/>
            <person name="Huh J.H."/>
            <person name="Kim J.S."/>
            <person name="Kim B.D."/>
            <person name="Cohen O."/>
            <person name="Paran I."/>
            <person name="Suh M.C."/>
            <person name="Lee S.B."/>
            <person name="Kim Y.K."/>
            <person name="Shin Y."/>
            <person name="Noh S.J."/>
            <person name="Park J."/>
            <person name="Seo Y.S."/>
            <person name="Kwon S.Y."/>
            <person name="Kim H.A."/>
            <person name="Park J.M."/>
            <person name="Kim H.J."/>
            <person name="Choi S.B."/>
            <person name="Bosland P.W."/>
            <person name="Reeves G."/>
            <person name="Jo S.H."/>
            <person name="Lee B.W."/>
            <person name="Cho H.T."/>
            <person name="Choi H.S."/>
            <person name="Lee M.S."/>
            <person name="Yu Y."/>
            <person name="Do Choi Y."/>
            <person name="Park B.S."/>
            <person name="van Deynze A."/>
            <person name="Ashrafi H."/>
            <person name="Hill T."/>
            <person name="Kim W.T."/>
            <person name="Pai H.S."/>
            <person name="Ahn H.K."/>
            <person name="Yeam I."/>
            <person name="Giovannoni J.J."/>
            <person name="Rose J.K."/>
            <person name="Sorensen I."/>
            <person name="Lee S.J."/>
            <person name="Kim R.W."/>
            <person name="Choi I.Y."/>
            <person name="Choi B.S."/>
            <person name="Lim J.S."/>
            <person name="Lee Y.H."/>
            <person name="Choi D."/>
        </authorList>
    </citation>
    <scope>NUCLEOTIDE SEQUENCE [LARGE SCALE GENOMIC DNA]</scope>
    <source>
        <strain evidence="9">cv. CM334</strain>
    </source>
</reference>
<comment type="caution">
    <text evidence="8">The sequence shown here is derived from an EMBL/GenBank/DDBJ whole genome shotgun (WGS) entry which is preliminary data.</text>
</comment>
<dbReference type="Proteomes" id="UP000222542">
    <property type="component" value="Unassembled WGS sequence"/>
</dbReference>
<evidence type="ECO:0000256" key="3">
    <source>
        <dbReference type="ARBA" id="ARBA00023015"/>
    </source>
</evidence>
<dbReference type="STRING" id="4072.A0A2G2YN34"/>
<dbReference type="PANTHER" id="PTHR33057:SF172">
    <property type="entry name" value="TRANSCRIPTION REPRESSOR"/>
    <property type="match status" value="1"/>
</dbReference>
<gene>
    <name evidence="8" type="ORF">T459_26250</name>
</gene>
<evidence type="ECO:0000256" key="4">
    <source>
        <dbReference type="ARBA" id="ARBA00023163"/>
    </source>
</evidence>
<dbReference type="PANTHER" id="PTHR33057">
    <property type="entry name" value="TRANSCRIPTION REPRESSOR OFP7-RELATED"/>
    <property type="match status" value="1"/>
</dbReference>
<dbReference type="OMA" id="SMDAYGD"/>
<keyword evidence="9" id="KW-1185">Reference proteome</keyword>
<dbReference type="NCBIfam" id="TIGR01568">
    <property type="entry name" value="A_thal_3678"/>
    <property type="match status" value="1"/>
</dbReference>
<evidence type="ECO:0000313" key="9">
    <source>
        <dbReference type="Proteomes" id="UP000222542"/>
    </source>
</evidence>
<evidence type="ECO:0000313" key="8">
    <source>
        <dbReference type="EMBL" id="PHT71146.1"/>
    </source>
</evidence>
<evidence type="ECO:0000256" key="2">
    <source>
        <dbReference type="ARBA" id="ARBA00022491"/>
    </source>
</evidence>
<dbReference type="AlphaFoldDB" id="A0A2G2YN34"/>
<keyword evidence="3 6" id="KW-0805">Transcription regulation</keyword>
<feature type="domain" description="OVATE" evidence="7">
    <location>
        <begin position="205"/>
        <end position="266"/>
    </location>
</feature>
<reference evidence="8 9" key="2">
    <citation type="journal article" date="2017" name="Genome Biol.">
        <title>New reference genome sequences of hot pepper reveal the massive evolution of plant disease-resistance genes by retroduplication.</title>
        <authorList>
            <person name="Kim S."/>
            <person name="Park J."/>
            <person name="Yeom S.I."/>
            <person name="Kim Y.M."/>
            <person name="Seo E."/>
            <person name="Kim K.T."/>
            <person name="Kim M.S."/>
            <person name="Lee J.M."/>
            <person name="Cheong K."/>
            <person name="Shin H.S."/>
            <person name="Kim S.B."/>
            <person name="Han K."/>
            <person name="Lee J."/>
            <person name="Park M."/>
            <person name="Lee H.A."/>
            <person name="Lee H.Y."/>
            <person name="Lee Y."/>
            <person name="Oh S."/>
            <person name="Lee J.H."/>
            <person name="Choi E."/>
            <person name="Choi E."/>
            <person name="Lee S.E."/>
            <person name="Jeon J."/>
            <person name="Kim H."/>
            <person name="Choi G."/>
            <person name="Song H."/>
            <person name="Lee J."/>
            <person name="Lee S.C."/>
            <person name="Kwon J.K."/>
            <person name="Lee H.Y."/>
            <person name="Koo N."/>
            <person name="Hong Y."/>
            <person name="Kim R.W."/>
            <person name="Kang W.H."/>
            <person name="Huh J.H."/>
            <person name="Kang B.C."/>
            <person name="Yang T.J."/>
            <person name="Lee Y.H."/>
            <person name="Bennetzen J.L."/>
            <person name="Choi D."/>
        </authorList>
    </citation>
    <scope>NUCLEOTIDE SEQUENCE [LARGE SCALE GENOMIC DNA]</scope>
    <source>
        <strain evidence="9">cv. CM334</strain>
    </source>
</reference>
<keyword evidence="4 6" id="KW-0804">Transcription</keyword>
<keyword evidence="5 6" id="KW-0539">Nucleus</keyword>
<evidence type="ECO:0000256" key="1">
    <source>
        <dbReference type="ARBA" id="ARBA00004123"/>
    </source>
</evidence>